<dbReference type="EC" id="2.3.2.31" evidence="6"/>
<organism evidence="17 18">
    <name type="scientific">Sorghum bicolor</name>
    <name type="common">Sorghum</name>
    <name type="synonym">Sorghum vulgare</name>
    <dbReference type="NCBI Taxonomy" id="4558"/>
    <lineage>
        <taxon>Eukaryota</taxon>
        <taxon>Viridiplantae</taxon>
        <taxon>Streptophyta</taxon>
        <taxon>Embryophyta</taxon>
        <taxon>Tracheophyta</taxon>
        <taxon>Spermatophyta</taxon>
        <taxon>Magnoliopsida</taxon>
        <taxon>Liliopsida</taxon>
        <taxon>Poales</taxon>
        <taxon>Poaceae</taxon>
        <taxon>PACMAD clade</taxon>
        <taxon>Panicoideae</taxon>
        <taxon>Andropogonodae</taxon>
        <taxon>Andropogoneae</taxon>
        <taxon>Sorghinae</taxon>
        <taxon>Sorghum</taxon>
    </lineage>
</organism>
<dbReference type="Pfam" id="PF22191">
    <property type="entry name" value="IBR_1"/>
    <property type="match status" value="1"/>
</dbReference>
<evidence type="ECO:0000256" key="7">
    <source>
        <dbReference type="ARBA" id="ARBA00022679"/>
    </source>
</evidence>
<dbReference type="AlphaFoldDB" id="C5WS67"/>
<evidence type="ECO:0000256" key="11">
    <source>
        <dbReference type="ARBA" id="ARBA00022786"/>
    </source>
</evidence>
<sequence>MPHHPPRMYNTSDFYGSDEDEELVTGDDDEDEGWQDQEEDDMPPRRSLQISAIKKDSLSVAQQQDLSMVMGLFNIKQHHARALLIHCRWNTDCLGDHLERKGQERMLMEAGVVLQQQETSSSSSSSRVLCEVCFEDSSPRHVSTMDCGHSFCNDCWTQHFVAALDLGKKQIRCMGFRCPAICDEAVVQRLLGRRDPAAARRLHDLLLRSYVDDNGAVKWCPSVPHCGRAIRVDAADEAEPLCEVSCPCGVSFCFRCAAAAHSPCPCAMWERWEAKSQGEAENVRWLLANTKSCPKCFRPIDKIDGCNLMTCQCGQHFCWLCGGATGFAHTWTRINNHSCNRFEKGEEKRKVDDAKRQVRRYEHYYQRFHAHDFSYRAEHDKLGPAVAGRALTLERSGGVLTRDAAWLGDAHGSLLRCRQVLARSYAFAYYMFDAEATATLSMAKKQALFEDYQEQVEGNVERLSKLLETTDVPELPEPEILQAKQDVTNLVRVVEAHCGKMYGCIQDELLPMLVEPMSIVAYQQGGPSKAHELPA</sequence>
<evidence type="ECO:0000313" key="17">
    <source>
        <dbReference type="EMBL" id="EER93787.1"/>
    </source>
</evidence>
<keyword evidence="11" id="KW-0833">Ubl conjugation pathway</keyword>
<dbReference type="CDD" id="cd22586">
    <property type="entry name" value="Rcat_RBR_ARI1-like"/>
    <property type="match status" value="1"/>
</dbReference>
<evidence type="ECO:0000256" key="12">
    <source>
        <dbReference type="ARBA" id="ARBA00022833"/>
    </source>
</evidence>
<dbReference type="Gene3D" id="1.20.120.1750">
    <property type="match status" value="1"/>
</dbReference>
<feature type="region of interest" description="Disordered" evidence="14">
    <location>
        <begin position="1"/>
        <end position="44"/>
    </location>
</feature>
<dbReference type="InterPro" id="IPR001841">
    <property type="entry name" value="Znf_RING"/>
</dbReference>
<evidence type="ECO:0000256" key="4">
    <source>
        <dbReference type="ARBA" id="ARBA00004906"/>
    </source>
</evidence>
<evidence type="ECO:0000256" key="14">
    <source>
        <dbReference type="SAM" id="MobiDB-lite"/>
    </source>
</evidence>
<dbReference type="Gene3D" id="3.30.40.10">
    <property type="entry name" value="Zinc/RING finger domain, C3HC4 (zinc finger)"/>
    <property type="match status" value="1"/>
</dbReference>
<comment type="similarity">
    <text evidence="5">Belongs to the RBR family. Ariadne subfamily.</text>
</comment>
<dbReference type="GO" id="GO:0061630">
    <property type="term" value="F:ubiquitin protein ligase activity"/>
    <property type="evidence" value="ECO:0000318"/>
    <property type="project" value="GO_Central"/>
</dbReference>
<evidence type="ECO:0000256" key="3">
    <source>
        <dbReference type="ARBA" id="ARBA00003976"/>
    </source>
</evidence>
<dbReference type="CDD" id="cd20346">
    <property type="entry name" value="BRcat_RBR_ANKIB1"/>
    <property type="match status" value="1"/>
</dbReference>
<keyword evidence="7" id="KW-0808">Transferase</keyword>
<comment type="catalytic activity">
    <reaction evidence="1">
        <text>[E2 ubiquitin-conjugating enzyme]-S-ubiquitinyl-L-cysteine + [acceptor protein]-L-lysine = [E2 ubiquitin-conjugating enzyme]-L-cysteine + [acceptor protein]-N(6)-ubiquitinyl-L-lysine.</text>
        <dbReference type="EC" id="2.3.2.31"/>
    </reaction>
</comment>
<dbReference type="InParanoid" id="C5WS67"/>
<dbReference type="InterPro" id="IPR045840">
    <property type="entry name" value="Ariadne"/>
</dbReference>
<dbReference type="STRING" id="4558.C5WS67"/>
<dbReference type="OMA" id="DECYDYE"/>
<protein>
    <recommendedName>
        <fullName evidence="6">RBR-type E3 ubiquitin transferase</fullName>
        <ecNumber evidence="6">2.3.2.31</ecNumber>
    </recommendedName>
</protein>
<keyword evidence="18" id="KW-1185">Reference proteome</keyword>
<dbReference type="PROSITE" id="PS50089">
    <property type="entry name" value="ZF_RING_2"/>
    <property type="match status" value="1"/>
</dbReference>
<evidence type="ECO:0000256" key="13">
    <source>
        <dbReference type="PROSITE-ProRule" id="PRU00175"/>
    </source>
</evidence>
<dbReference type="Pfam" id="PF19422">
    <property type="entry name" value="Ariadne"/>
    <property type="match status" value="1"/>
</dbReference>
<dbReference type="GO" id="GO:0008270">
    <property type="term" value="F:zinc ion binding"/>
    <property type="evidence" value="ECO:0007669"/>
    <property type="project" value="UniProtKB-KW"/>
</dbReference>
<dbReference type="SMART" id="SM00647">
    <property type="entry name" value="IBR"/>
    <property type="match status" value="2"/>
</dbReference>
<evidence type="ECO:0000259" key="16">
    <source>
        <dbReference type="PROSITE" id="PS51873"/>
    </source>
</evidence>
<dbReference type="OrthoDB" id="10009520at2759"/>
<name>C5WS67_SORBI</name>
<keyword evidence="9" id="KW-0677">Repeat</keyword>
<reference evidence="18" key="2">
    <citation type="journal article" date="2018" name="Plant J.">
        <title>The Sorghum bicolor reference genome: improved assembly, gene annotations, a transcriptome atlas, and signatures of genome organization.</title>
        <authorList>
            <person name="McCormick R.F."/>
            <person name="Truong S.K."/>
            <person name="Sreedasyam A."/>
            <person name="Jenkins J."/>
            <person name="Shu S."/>
            <person name="Sims D."/>
            <person name="Kennedy M."/>
            <person name="Amirebrahimi M."/>
            <person name="Weers B.D."/>
            <person name="McKinley B."/>
            <person name="Mattison A."/>
            <person name="Morishige D.T."/>
            <person name="Grimwood J."/>
            <person name="Schmutz J."/>
            <person name="Mullet J.E."/>
        </authorList>
    </citation>
    <scope>NUCLEOTIDE SEQUENCE [LARGE SCALE GENOMIC DNA]</scope>
    <source>
        <strain evidence="18">cv. BTx623</strain>
    </source>
</reference>
<dbReference type="GO" id="GO:0006511">
    <property type="term" value="P:ubiquitin-dependent protein catabolic process"/>
    <property type="evidence" value="ECO:0000318"/>
    <property type="project" value="GO_Central"/>
</dbReference>
<comment type="function">
    <text evidence="3">Might act as an E3 ubiquitin-protein ligase, or as part of E3 complex, which accepts ubiquitin from specific E2 ubiquitin-conjugating enzymes and then transfers it to substrates.</text>
</comment>
<gene>
    <name evidence="17" type="ORF">SORBI_3001G162900</name>
</gene>
<evidence type="ECO:0000256" key="8">
    <source>
        <dbReference type="ARBA" id="ARBA00022723"/>
    </source>
</evidence>
<dbReference type="Gramene" id="EER93787">
    <property type="protein sequence ID" value="EER93787"/>
    <property type="gene ID" value="SORBI_3001G162900"/>
</dbReference>
<evidence type="ECO:0000313" key="18">
    <source>
        <dbReference type="Proteomes" id="UP000000768"/>
    </source>
</evidence>
<dbReference type="GO" id="GO:0005737">
    <property type="term" value="C:cytoplasm"/>
    <property type="evidence" value="ECO:0000318"/>
    <property type="project" value="GO_Central"/>
</dbReference>
<feature type="domain" description="RING-type" evidence="16">
    <location>
        <begin position="126"/>
        <end position="343"/>
    </location>
</feature>
<feature type="compositionally biased region" description="Acidic residues" evidence="14">
    <location>
        <begin position="16"/>
        <end position="41"/>
    </location>
</feature>
<evidence type="ECO:0000256" key="1">
    <source>
        <dbReference type="ARBA" id="ARBA00001798"/>
    </source>
</evidence>
<dbReference type="KEGG" id="sbi:8062481"/>
<dbReference type="GO" id="GO:0016567">
    <property type="term" value="P:protein ubiquitination"/>
    <property type="evidence" value="ECO:0007669"/>
    <property type="project" value="InterPro"/>
</dbReference>
<dbReference type="InterPro" id="IPR002867">
    <property type="entry name" value="IBR_dom"/>
</dbReference>
<feature type="domain" description="RING-type" evidence="15">
    <location>
        <begin position="130"/>
        <end position="179"/>
    </location>
</feature>
<evidence type="ECO:0000256" key="6">
    <source>
        <dbReference type="ARBA" id="ARBA00012251"/>
    </source>
</evidence>
<keyword evidence="12" id="KW-0862">Zinc</keyword>
<evidence type="ECO:0000256" key="10">
    <source>
        <dbReference type="ARBA" id="ARBA00022771"/>
    </source>
</evidence>
<dbReference type="FunFam" id="3.30.40.10:FF:000019">
    <property type="entry name" value="RBR-type E3 ubiquitin transferase"/>
    <property type="match status" value="1"/>
</dbReference>
<keyword evidence="8" id="KW-0479">Metal-binding</keyword>
<dbReference type="Proteomes" id="UP000000768">
    <property type="component" value="Chromosome 1"/>
</dbReference>
<dbReference type="eggNOG" id="KOG1815">
    <property type="taxonomic scope" value="Eukaryota"/>
</dbReference>
<evidence type="ECO:0000256" key="9">
    <source>
        <dbReference type="ARBA" id="ARBA00022737"/>
    </source>
</evidence>
<dbReference type="PROSITE" id="PS51873">
    <property type="entry name" value="TRIAD"/>
    <property type="match status" value="1"/>
</dbReference>
<dbReference type="InterPro" id="IPR031127">
    <property type="entry name" value="E3_UB_ligase_RBR"/>
</dbReference>
<dbReference type="InterPro" id="IPR044066">
    <property type="entry name" value="TRIAD_supradom"/>
</dbReference>
<dbReference type="GO" id="GO:0031624">
    <property type="term" value="F:ubiquitin conjugating enzyme binding"/>
    <property type="evidence" value="ECO:0000318"/>
    <property type="project" value="GO_Central"/>
</dbReference>
<accession>C5WS67</accession>
<dbReference type="InterPro" id="IPR013083">
    <property type="entry name" value="Znf_RING/FYVE/PHD"/>
</dbReference>
<evidence type="ECO:0000256" key="2">
    <source>
        <dbReference type="ARBA" id="ARBA00001947"/>
    </source>
</evidence>
<dbReference type="SUPFAM" id="SSF57850">
    <property type="entry name" value="RING/U-box"/>
    <property type="match status" value="3"/>
</dbReference>
<comment type="pathway">
    <text evidence="4">Protein modification; protein ubiquitination.</text>
</comment>
<dbReference type="EMBL" id="CM000760">
    <property type="protein sequence ID" value="EER93787.1"/>
    <property type="molecule type" value="Genomic_DNA"/>
</dbReference>
<evidence type="ECO:0000259" key="15">
    <source>
        <dbReference type="PROSITE" id="PS50089"/>
    </source>
</evidence>
<proteinExistence type="inferred from homology"/>
<keyword evidence="10 13" id="KW-0863">Zinc-finger</keyword>
<dbReference type="PANTHER" id="PTHR11685">
    <property type="entry name" value="RBR FAMILY RING FINGER AND IBR DOMAIN-CONTAINING"/>
    <property type="match status" value="1"/>
</dbReference>
<evidence type="ECO:0000256" key="5">
    <source>
        <dbReference type="ARBA" id="ARBA00005884"/>
    </source>
</evidence>
<reference evidence="17 18" key="1">
    <citation type="journal article" date="2009" name="Nature">
        <title>The Sorghum bicolor genome and the diversification of grasses.</title>
        <authorList>
            <person name="Paterson A.H."/>
            <person name="Bowers J.E."/>
            <person name="Bruggmann R."/>
            <person name="Dubchak I."/>
            <person name="Grimwood J."/>
            <person name="Gundlach H."/>
            <person name="Haberer G."/>
            <person name="Hellsten U."/>
            <person name="Mitros T."/>
            <person name="Poliakov A."/>
            <person name="Schmutz J."/>
            <person name="Spannagl M."/>
            <person name="Tang H."/>
            <person name="Wang X."/>
            <person name="Wicker T."/>
            <person name="Bharti A.K."/>
            <person name="Chapman J."/>
            <person name="Feltus F.A."/>
            <person name="Gowik U."/>
            <person name="Grigoriev I.V."/>
            <person name="Lyons E."/>
            <person name="Maher C.A."/>
            <person name="Martis M."/>
            <person name="Narechania A."/>
            <person name="Otillar R.P."/>
            <person name="Penning B.W."/>
            <person name="Salamov A.A."/>
            <person name="Wang Y."/>
            <person name="Zhang L."/>
            <person name="Carpita N.C."/>
            <person name="Freeling M."/>
            <person name="Gingle A.R."/>
            <person name="Hash C.T."/>
            <person name="Keller B."/>
            <person name="Klein P."/>
            <person name="Kresovich S."/>
            <person name="McCann M.C."/>
            <person name="Ming R."/>
            <person name="Peterson D.G."/>
            <person name="Mehboob-ur-Rahman"/>
            <person name="Ware D."/>
            <person name="Westhoff P."/>
            <person name="Mayer K.F."/>
            <person name="Messing J."/>
            <person name="Rokhsar D.S."/>
        </authorList>
    </citation>
    <scope>NUCLEOTIDE SEQUENCE [LARGE SCALE GENOMIC DNA]</scope>
    <source>
        <strain evidence="18">cv. BTx623</strain>
    </source>
</reference>
<dbReference type="Pfam" id="PF01485">
    <property type="entry name" value="IBR"/>
    <property type="match status" value="1"/>
</dbReference>
<dbReference type="HOGENOM" id="CLU_009823_2_1_1"/>
<comment type="cofactor">
    <cofactor evidence="2">
        <name>Zn(2+)</name>
        <dbReference type="ChEBI" id="CHEBI:29105"/>
    </cofactor>
</comment>
<dbReference type="CDD" id="cd16773">
    <property type="entry name" value="RING-HC_RBR_TRIAD1"/>
    <property type="match status" value="1"/>
</dbReference>
<dbReference type="GO" id="GO:0000151">
    <property type="term" value="C:ubiquitin ligase complex"/>
    <property type="evidence" value="ECO:0000318"/>
    <property type="project" value="GO_Central"/>
</dbReference>